<protein>
    <submittedName>
        <fullName evidence="1">Uncharacterized protein</fullName>
    </submittedName>
</protein>
<accession>A0ABU5SU89</accession>
<sequence length="420" mass="47556">MVCSAQPMIDLASYRPKGDKRNTTFFEEFLPRVYARRTSSGLEQVVGPMAALVIQVDHGNGLPYLAELALTGPYRYQECWINATHRIYLLKGGEAFPRLIVLEPLFDDFEDEVTRWNAMYPLSIDKPNARYIGEIFQVSSCHDLRAILEPQNIRFAYPGETANPFYASKHLCFTFLSDYTYNRVGYVDRPLDGLAALDLGDRVLLDDDALAPLTEAARRHREHGLEGKILGIDHLATRVLAGEREDAILEYLTMVPYYYWGSYDIAEMNSSTNVTRHPSVGDDKLSPARVFTANNTPSYLNSLSNLPMPTEDFVRNFGRRMHHIAYEVIDGESHGEKNVDVVVRTLRELGIPFLADMVGECGELPNLRQIFSRSSAYSLLITEYVERCLGYDGFFTRENVAALTEAAGHAERYEHGHVFD</sequence>
<dbReference type="RefSeq" id="WP_323355752.1">
    <property type="nucleotide sequence ID" value="NZ_JAYGHY010000007.1"/>
</dbReference>
<evidence type="ECO:0000313" key="2">
    <source>
        <dbReference type="Proteomes" id="UP001302329"/>
    </source>
</evidence>
<dbReference type="EMBL" id="JAYGHY010000007">
    <property type="protein sequence ID" value="MEA5441627.1"/>
    <property type="molecule type" value="Genomic_DNA"/>
</dbReference>
<organism evidence="1 2">
    <name type="scientific">Cyanobium gracile UHCC 0281</name>
    <dbReference type="NCBI Taxonomy" id="3110309"/>
    <lineage>
        <taxon>Bacteria</taxon>
        <taxon>Bacillati</taxon>
        <taxon>Cyanobacteriota</taxon>
        <taxon>Cyanophyceae</taxon>
        <taxon>Synechococcales</taxon>
        <taxon>Prochlorococcaceae</taxon>
        <taxon>Cyanobium</taxon>
    </lineage>
</organism>
<comment type="caution">
    <text evidence="1">The sequence shown here is derived from an EMBL/GenBank/DDBJ whole genome shotgun (WGS) entry which is preliminary data.</text>
</comment>
<keyword evidence="2" id="KW-1185">Reference proteome</keyword>
<dbReference type="Proteomes" id="UP001302329">
    <property type="component" value="Unassembled WGS sequence"/>
</dbReference>
<evidence type="ECO:0000313" key="1">
    <source>
        <dbReference type="EMBL" id="MEA5441627.1"/>
    </source>
</evidence>
<reference evidence="1 2" key="1">
    <citation type="submission" date="2023-12" db="EMBL/GenBank/DDBJ databases">
        <title>Baltic Sea Cyanobacteria.</title>
        <authorList>
            <person name="Delbaje E."/>
            <person name="Fewer D.P."/>
            <person name="Shishido T.K."/>
        </authorList>
    </citation>
    <scope>NUCLEOTIDE SEQUENCE [LARGE SCALE GENOMIC DNA]</scope>
    <source>
        <strain evidence="1 2">UHCC 0281</strain>
    </source>
</reference>
<dbReference type="SUPFAM" id="SSF54593">
    <property type="entry name" value="Glyoxalase/Bleomycin resistance protein/Dihydroxybiphenyl dioxygenase"/>
    <property type="match status" value="1"/>
</dbReference>
<name>A0ABU5SU89_9CYAN</name>
<dbReference type="InterPro" id="IPR029068">
    <property type="entry name" value="Glyas_Bleomycin-R_OHBP_Dase"/>
</dbReference>
<gene>
    <name evidence="1" type="ORF">VB739_03570</name>
</gene>
<proteinExistence type="predicted"/>